<keyword evidence="9 11" id="KW-0472">Membrane</keyword>
<organism evidence="12 13">
    <name type="scientific">Cytospora mali</name>
    <name type="common">Apple Valsa canker fungus</name>
    <name type="synonym">Valsa mali</name>
    <dbReference type="NCBI Taxonomy" id="578113"/>
    <lineage>
        <taxon>Eukaryota</taxon>
        <taxon>Fungi</taxon>
        <taxon>Dikarya</taxon>
        <taxon>Ascomycota</taxon>
        <taxon>Pezizomycotina</taxon>
        <taxon>Sordariomycetes</taxon>
        <taxon>Sordariomycetidae</taxon>
        <taxon>Diaporthales</taxon>
        <taxon>Cytosporaceae</taxon>
        <taxon>Cytospora</taxon>
    </lineage>
</organism>
<evidence type="ECO:0000256" key="2">
    <source>
        <dbReference type="ARBA" id="ARBA00008130"/>
    </source>
</evidence>
<dbReference type="AlphaFoldDB" id="A0A194VHK0"/>
<evidence type="ECO:0000256" key="9">
    <source>
        <dbReference type="ARBA" id="ARBA00023136"/>
    </source>
</evidence>
<comment type="subcellular location">
    <subcellularLocation>
        <location evidence="1">Membrane</location>
        <topology evidence="1">Multi-pass membrane protein</topology>
    </subcellularLocation>
</comment>
<evidence type="ECO:0000256" key="3">
    <source>
        <dbReference type="ARBA" id="ARBA00022543"/>
    </source>
</evidence>
<dbReference type="PROSITE" id="PS00950">
    <property type="entry name" value="BACTERIAL_OPSIN_1"/>
    <property type="match status" value="1"/>
</dbReference>
<evidence type="ECO:0000256" key="10">
    <source>
        <dbReference type="ARBA" id="ARBA00023170"/>
    </source>
</evidence>
<dbReference type="GO" id="GO:0007602">
    <property type="term" value="P:phototransduction"/>
    <property type="evidence" value="ECO:0007669"/>
    <property type="project" value="UniProtKB-KW"/>
</dbReference>
<dbReference type="GO" id="GO:0005216">
    <property type="term" value="F:monoatomic ion channel activity"/>
    <property type="evidence" value="ECO:0007669"/>
    <property type="project" value="InterPro"/>
</dbReference>
<dbReference type="Proteomes" id="UP000078559">
    <property type="component" value="Unassembled WGS sequence"/>
</dbReference>
<keyword evidence="7 11" id="KW-1133">Transmembrane helix</keyword>
<keyword evidence="4" id="KW-0716">Sensory transduction</keyword>
<evidence type="ECO:0000256" key="5">
    <source>
        <dbReference type="ARBA" id="ARBA00022692"/>
    </source>
</evidence>
<proteinExistence type="inferred from homology"/>
<protein>
    <submittedName>
        <fullName evidence="12">Opsin-1</fullName>
    </submittedName>
</protein>
<dbReference type="PANTHER" id="PTHR28286:SF2">
    <property type="entry name" value="BACTERIORHODOPSIN _OPSIN, NOPA (EUROFUNG)"/>
    <property type="match status" value="1"/>
</dbReference>
<feature type="transmembrane region" description="Helical" evidence="11">
    <location>
        <begin position="164"/>
        <end position="184"/>
    </location>
</feature>
<dbReference type="CDD" id="cd15028">
    <property type="entry name" value="7tm_Opsin-1_euk"/>
    <property type="match status" value="1"/>
</dbReference>
<dbReference type="SUPFAM" id="SSF81321">
    <property type="entry name" value="Family A G protein-coupled receptor-like"/>
    <property type="match status" value="1"/>
</dbReference>
<dbReference type="PROSITE" id="PS00327">
    <property type="entry name" value="BACTERIAL_OPSIN_RET"/>
    <property type="match status" value="1"/>
</dbReference>
<dbReference type="GO" id="GO:0009881">
    <property type="term" value="F:photoreceptor activity"/>
    <property type="evidence" value="ECO:0007669"/>
    <property type="project" value="UniProtKB-KW"/>
</dbReference>
<keyword evidence="13" id="KW-1185">Reference proteome</keyword>
<dbReference type="Gene3D" id="1.20.1070.10">
    <property type="entry name" value="Rhodopsin 7-helix transmembrane proteins"/>
    <property type="match status" value="1"/>
</dbReference>
<dbReference type="PRINTS" id="PR00251">
    <property type="entry name" value="BACTRLOPSIN"/>
</dbReference>
<feature type="transmembrane region" description="Helical" evidence="11">
    <location>
        <begin position="83"/>
        <end position="100"/>
    </location>
</feature>
<evidence type="ECO:0000313" key="13">
    <source>
        <dbReference type="Proteomes" id="UP000078559"/>
    </source>
</evidence>
<accession>A0A194VHK0</accession>
<evidence type="ECO:0000313" key="12">
    <source>
        <dbReference type="EMBL" id="KUI63472.1"/>
    </source>
</evidence>
<dbReference type="FunFam" id="1.20.1070.10:FF:000160">
    <property type="entry name" value="Related to Opsin-1"/>
    <property type="match status" value="1"/>
</dbReference>
<name>A0A194VHK0_CYTMA</name>
<dbReference type="EMBL" id="KN796113">
    <property type="protein sequence ID" value="KUI63472.1"/>
    <property type="molecule type" value="Genomic_DNA"/>
</dbReference>
<keyword evidence="3" id="KW-0600">Photoreceptor protein</keyword>
<dbReference type="GO" id="GO:0005783">
    <property type="term" value="C:endoplasmic reticulum"/>
    <property type="evidence" value="ECO:0007669"/>
    <property type="project" value="TreeGrafter"/>
</dbReference>
<gene>
    <name evidence="12" type="ORF">VM1G_10298</name>
</gene>
<dbReference type="GO" id="GO:0005886">
    <property type="term" value="C:plasma membrane"/>
    <property type="evidence" value="ECO:0007669"/>
    <property type="project" value="TreeGrafter"/>
</dbReference>
<feature type="transmembrane region" description="Helical" evidence="11">
    <location>
        <begin position="191"/>
        <end position="210"/>
    </location>
</feature>
<evidence type="ECO:0000256" key="6">
    <source>
        <dbReference type="ARBA" id="ARBA00022925"/>
    </source>
</evidence>
<keyword evidence="10" id="KW-0675">Receptor</keyword>
<sequence length="312" mass="34152">MTDRKQVSTVTTNQYIIDTAISINMQNILGGIDPIPTVKPDPTQYQVAGETGFTTLWIVFVVLLVASGFFALLAWNIPVSKRVYHVITTLITIIAALSYFSMATGHGASLNCVKVRDHNDNVPDTFHEVCREVYFARYIDWALTTPLILLDLSLLGGIDGAHTLMAIAADIIMVLTGLFAAYGSERTAQKWGWYTIACVSYVFVIWHVALHGAKTVKAKGTKVVKLFGSLGLFTFIVWTAYPIVWGLAEGARKASVDTEILVYAVLDILAKVVFGLWLLISHRSIPGTNVDIGGYWAHGLSSEGRIRIGDGD</sequence>
<dbReference type="InterPro" id="IPR001425">
    <property type="entry name" value="Arc/bac/fun_rhodopsins"/>
</dbReference>
<evidence type="ECO:0000256" key="11">
    <source>
        <dbReference type="SAM" id="Phobius"/>
    </source>
</evidence>
<keyword evidence="5 11" id="KW-0812">Transmembrane</keyword>
<comment type="similarity">
    <text evidence="2">Belongs to the archaeal/bacterial/fungal opsin family.</text>
</comment>
<evidence type="ECO:0000256" key="8">
    <source>
        <dbReference type="ARBA" id="ARBA00022991"/>
    </source>
</evidence>
<dbReference type="SMR" id="A0A194VHK0"/>
<dbReference type="OrthoDB" id="10261467at2759"/>
<evidence type="ECO:0000256" key="7">
    <source>
        <dbReference type="ARBA" id="ARBA00022989"/>
    </source>
</evidence>
<evidence type="ECO:0000256" key="4">
    <source>
        <dbReference type="ARBA" id="ARBA00022606"/>
    </source>
</evidence>
<keyword evidence="6" id="KW-0681">Retinal protein</keyword>
<dbReference type="PANTHER" id="PTHR28286">
    <property type="match status" value="1"/>
</dbReference>
<dbReference type="SMART" id="SM01021">
    <property type="entry name" value="Bac_rhodopsin"/>
    <property type="match status" value="1"/>
</dbReference>
<evidence type="ECO:0000256" key="1">
    <source>
        <dbReference type="ARBA" id="ARBA00004141"/>
    </source>
</evidence>
<dbReference type="InterPro" id="IPR018229">
    <property type="entry name" value="Rhodopsin_retinal_BS"/>
</dbReference>
<feature type="transmembrane region" description="Helical" evidence="11">
    <location>
        <begin position="56"/>
        <end position="77"/>
    </location>
</feature>
<feature type="transmembrane region" description="Helical" evidence="11">
    <location>
        <begin position="260"/>
        <end position="280"/>
    </location>
</feature>
<reference evidence="12" key="1">
    <citation type="submission" date="2014-12" db="EMBL/GenBank/DDBJ databases">
        <title>Genome Sequence of Valsa Canker Pathogens Uncovers a Specific Adaption of Colonization on Woody Bark.</title>
        <authorList>
            <person name="Yin Z."/>
            <person name="Liu H."/>
            <person name="Gao X."/>
            <person name="Li Z."/>
            <person name="Song N."/>
            <person name="Ke X."/>
            <person name="Dai Q."/>
            <person name="Wu Y."/>
            <person name="Sun Y."/>
            <person name="Xu J.-R."/>
            <person name="Kang Z.K."/>
            <person name="Wang L."/>
            <person name="Huang L."/>
        </authorList>
    </citation>
    <scope>NUCLEOTIDE SEQUENCE [LARGE SCALE GENOMIC DNA]</scope>
    <source>
        <strain evidence="12">03-8</strain>
    </source>
</reference>
<keyword evidence="8" id="KW-0157">Chromophore</keyword>
<dbReference type="Pfam" id="PF01036">
    <property type="entry name" value="Bac_rhodopsin"/>
    <property type="match status" value="1"/>
</dbReference>
<feature type="transmembrane region" description="Helical" evidence="11">
    <location>
        <begin position="230"/>
        <end position="248"/>
    </location>
</feature>